<protein>
    <submittedName>
        <fullName evidence="2">Uncharacterized protein</fullName>
    </submittedName>
</protein>
<organism evidence="2 3">
    <name type="scientific">Suillus plorans</name>
    <dbReference type="NCBI Taxonomy" id="116603"/>
    <lineage>
        <taxon>Eukaryota</taxon>
        <taxon>Fungi</taxon>
        <taxon>Dikarya</taxon>
        <taxon>Basidiomycota</taxon>
        <taxon>Agaricomycotina</taxon>
        <taxon>Agaricomycetes</taxon>
        <taxon>Agaricomycetidae</taxon>
        <taxon>Boletales</taxon>
        <taxon>Suillineae</taxon>
        <taxon>Suillaceae</taxon>
        <taxon>Suillus</taxon>
    </lineage>
</organism>
<dbReference type="OrthoDB" id="2688210at2759"/>
<gene>
    <name evidence="2" type="ORF">HD556DRAFT_1241785</name>
</gene>
<accession>A0A9P7DF20</accession>
<evidence type="ECO:0000313" key="2">
    <source>
        <dbReference type="EMBL" id="KAG1790843.1"/>
    </source>
</evidence>
<evidence type="ECO:0000313" key="3">
    <source>
        <dbReference type="Proteomes" id="UP000719766"/>
    </source>
</evidence>
<keyword evidence="3" id="KW-1185">Reference proteome</keyword>
<dbReference type="RefSeq" id="XP_041157776.1">
    <property type="nucleotide sequence ID" value="XM_041298227.1"/>
</dbReference>
<keyword evidence="1" id="KW-0175">Coiled coil</keyword>
<comment type="caution">
    <text evidence="2">The sequence shown here is derived from an EMBL/GenBank/DDBJ whole genome shotgun (WGS) entry which is preliminary data.</text>
</comment>
<sequence length="270" mass="31350">EHAEARAELVNEAINDLQAATILANLWRIQNDAEKRLWTVRLEGEAREAEAERREAAEEEAQRQQALKAEQEAAVKEQRKKNKAKYAPVKDMKSGEYCELFYFTNIGLEEASRSAFTADEDALVMLPSSDGLHKWIPAGAAKDPKVQVVKDENLTWEQFNESAPRMVTFMKDNDWPDDRVNMHIAFWSALQNHRWRHDFDTHKQRALLLYQAQQRKRWHLAVGSSNSWSIAKINQDLLNEARETIFNQFRMQILSSQVRLPSPSSYQNRN</sequence>
<feature type="coiled-coil region" evidence="1">
    <location>
        <begin position="39"/>
        <end position="81"/>
    </location>
</feature>
<evidence type="ECO:0000256" key="1">
    <source>
        <dbReference type="SAM" id="Coils"/>
    </source>
</evidence>
<name>A0A9P7DF20_9AGAM</name>
<proteinExistence type="predicted"/>
<dbReference type="AlphaFoldDB" id="A0A9P7DF20"/>
<dbReference type="GeneID" id="64591991"/>
<dbReference type="Proteomes" id="UP000719766">
    <property type="component" value="Unassembled WGS sequence"/>
</dbReference>
<dbReference type="EMBL" id="JABBWE010000047">
    <property type="protein sequence ID" value="KAG1790843.1"/>
    <property type="molecule type" value="Genomic_DNA"/>
</dbReference>
<reference evidence="2" key="1">
    <citation type="journal article" date="2020" name="New Phytol.">
        <title>Comparative genomics reveals dynamic genome evolution in host specialist ectomycorrhizal fungi.</title>
        <authorList>
            <person name="Lofgren L.A."/>
            <person name="Nguyen N.H."/>
            <person name="Vilgalys R."/>
            <person name="Ruytinx J."/>
            <person name="Liao H.L."/>
            <person name="Branco S."/>
            <person name="Kuo A."/>
            <person name="LaButti K."/>
            <person name="Lipzen A."/>
            <person name="Andreopoulos W."/>
            <person name="Pangilinan J."/>
            <person name="Riley R."/>
            <person name="Hundley H."/>
            <person name="Na H."/>
            <person name="Barry K."/>
            <person name="Grigoriev I.V."/>
            <person name="Stajich J.E."/>
            <person name="Kennedy P.G."/>
        </authorList>
    </citation>
    <scope>NUCLEOTIDE SEQUENCE</scope>
    <source>
        <strain evidence="2">S12</strain>
    </source>
</reference>
<feature type="non-terminal residue" evidence="2">
    <location>
        <position position="270"/>
    </location>
</feature>